<evidence type="ECO:0000313" key="2">
    <source>
        <dbReference type="Proteomes" id="UP000441717"/>
    </source>
</evidence>
<reference evidence="1 2" key="1">
    <citation type="submission" date="2019-10" db="EMBL/GenBank/DDBJ databases">
        <title>Comparative genomics of sulfur disproportionating microorganisms.</title>
        <authorList>
            <person name="Ward L.M."/>
            <person name="Bertran E."/>
            <person name="Johnston D."/>
        </authorList>
    </citation>
    <scope>NUCLEOTIDE SEQUENCE [LARGE SCALE GENOMIC DNA]</scope>
    <source>
        <strain evidence="1 2">DSM 14055</strain>
    </source>
</reference>
<dbReference type="RefSeq" id="WP_152946501.1">
    <property type="nucleotide sequence ID" value="NZ_WHYR01000021.1"/>
</dbReference>
<accession>A0A6N7IR86</accession>
<keyword evidence="2" id="KW-1185">Reference proteome</keyword>
<dbReference type="Proteomes" id="UP000441717">
    <property type="component" value="Unassembled WGS sequence"/>
</dbReference>
<dbReference type="OrthoDB" id="1806598at2"/>
<organism evidence="1 2">
    <name type="scientific">Desulfofundulus thermobenzoicus</name>
    <dbReference type="NCBI Taxonomy" id="29376"/>
    <lineage>
        <taxon>Bacteria</taxon>
        <taxon>Bacillati</taxon>
        <taxon>Bacillota</taxon>
        <taxon>Clostridia</taxon>
        <taxon>Eubacteriales</taxon>
        <taxon>Peptococcaceae</taxon>
        <taxon>Desulfofundulus</taxon>
    </lineage>
</organism>
<gene>
    <name evidence="1" type="ORF">GFC01_09120</name>
</gene>
<proteinExistence type="predicted"/>
<comment type="caution">
    <text evidence="1">The sequence shown here is derived from an EMBL/GenBank/DDBJ whole genome shotgun (WGS) entry which is preliminary data.</text>
</comment>
<sequence length="156" mass="17734">MFMKNVALVLYLLLMPWMLTAGEGSTLHRTAIPAEEREIIAVIRGAVEDDSWWQAGNVGEVRAVLSRYYAEPLLSHLSEQAWQFIAQPTDWYSRTTVTHTGIYWQSNREAIVQASLLSEDVTSGEKIRGEADFSLHKSEAGWHITRAVFRWDIPGE</sequence>
<name>A0A6N7IR86_9FIRM</name>
<dbReference type="AlphaFoldDB" id="A0A6N7IR86"/>
<evidence type="ECO:0000313" key="1">
    <source>
        <dbReference type="EMBL" id="MQL52421.1"/>
    </source>
</evidence>
<protein>
    <recommendedName>
        <fullName evidence="3">SnoaL-like domain-containing protein</fullName>
    </recommendedName>
</protein>
<dbReference type="EMBL" id="WHYR01000021">
    <property type="protein sequence ID" value="MQL52421.1"/>
    <property type="molecule type" value="Genomic_DNA"/>
</dbReference>
<evidence type="ECO:0008006" key="3">
    <source>
        <dbReference type="Google" id="ProtNLM"/>
    </source>
</evidence>